<evidence type="ECO:0000313" key="3">
    <source>
        <dbReference type="Proteomes" id="UP001299546"/>
    </source>
</evidence>
<gene>
    <name evidence="2" type="ORF">LIZ65_08495</name>
</gene>
<dbReference type="Proteomes" id="UP001299546">
    <property type="component" value="Unassembled WGS sequence"/>
</dbReference>
<sequence>MKGMLLKDIFLLKELKKMVFLFAAVSIMMLIGGGNEAIVLGYFNVLMLSVAMNSTSYDDYNNGYSFLFTLPITRKEYVKEKYIFGFLVGFSGWLFTVVITSVSLLARGKMNVGEWGPICLIFLGLSILGLSVSLPAAIKYGSDKGRIMMILFMAAIFVIIVLGEKLVTRMGIDLDELIYRLFDSQLIPLISVVIVILAAFISYSSSVKIIEKKEF</sequence>
<keyword evidence="1" id="KW-1133">Transmembrane helix</keyword>
<dbReference type="InterPro" id="IPR025699">
    <property type="entry name" value="ABC2_memb-like"/>
</dbReference>
<reference evidence="2 3" key="1">
    <citation type="submission" date="2021-10" db="EMBL/GenBank/DDBJ databases">
        <title>Collection of gut derived symbiotic bacterial strains cultured from healthy donors.</title>
        <authorList>
            <person name="Lin H."/>
            <person name="Littmann E."/>
            <person name="Kohout C."/>
            <person name="Pamer E.G."/>
        </authorList>
    </citation>
    <scope>NUCLEOTIDE SEQUENCE [LARGE SCALE GENOMIC DNA]</scope>
    <source>
        <strain evidence="2 3">DFI.1.165</strain>
    </source>
</reference>
<feature type="transmembrane region" description="Helical" evidence="1">
    <location>
        <begin position="115"/>
        <end position="135"/>
    </location>
</feature>
<evidence type="ECO:0000256" key="1">
    <source>
        <dbReference type="SAM" id="Phobius"/>
    </source>
</evidence>
<keyword evidence="3" id="KW-1185">Reference proteome</keyword>
<accession>A0ABS8DFY7</accession>
<protein>
    <submittedName>
        <fullName evidence="2">ABC-2 transporter permease</fullName>
    </submittedName>
</protein>
<dbReference type="EMBL" id="JAJCIS010000003">
    <property type="protein sequence ID" value="MCB7387327.1"/>
    <property type="molecule type" value="Genomic_DNA"/>
</dbReference>
<evidence type="ECO:0000313" key="2">
    <source>
        <dbReference type="EMBL" id="MCB7387327.1"/>
    </source>
</evidence>
<feature type="transmembrane region" description="Helical" evidence="1">
    <location>
        <begin position="20"/>
        <end position="43"/>
    </location>
</feature>
<organism evidence="2 3">
    <name type="scientific">Bariatricus massiliensis</name>
    <dbReference type="NCBI Taxonomy" id="1745713"/>
    <lineage>
        <taxon>Bacteria</taxon>
        <taxon>Bacillati</taxon>
        <taxon>Bacillota</taxon>
        <taxon>Clostridia</taxon>
        <taxon>Lachnospirales</taxon>
        <taxon>Lachnospiraceae</taxon>
        <taxon>Bariatricus</taxon>
    </lineage>
</organism>
<dbReference type="RefSeq" id="WP_066734314.1">
    <property type="nucleotide sequence ID" value="NZ_JAJCIQ010000003.1"/>
</dbReference>
<keyword evidence="1" id="KW-0812">Transmembrane</keyword>
<feature type="transmembrane region" description="Helical" evidence="1">
    <location>
        <begin position="82"/>
        <end position="103"/>
    </location>
</feature>
<feature type="transmembrane region" description="Helical" evidence="1">
    <location>
        <begin position="147"/>
        <end position="166"/>
    </location>
</feature>
<keyword evidence="1" id="KW-0472">Membrane</keyword>
<feature type="transmembrane region" description="Helical" evidence="1">
    <location>
        <begin position="186"/>
        <end position="203"/>
    </location>
</feature>
<comment type="caution">
    <text evidence="2">The sequence shown here is derived from an EMBL/GenBank/DDBJ whole genome shotgun (WGS) entry which is preliminary data.</text>
</comment>
<name>A0ABS8DFY7_9FIRM</name>
<dbReference type="Pfam" id="PF13346">
    <property type="entry name" value="ABC2_membrane_5"/>
    <property type="match status" value="1"/>
</dbReference>
<proteinExistence type="predicted"/>